<name>A0A3M4MAV3_PSECI</name>
<sequence length="571" mass="65033">MAVMTDCWTVLALAEGADERSIKRQYARLLKNNRPDEDADGFQRLREAYEQALNIARYRDECDEPDEAIAGLPEPIVSESPPWQALVDQTTVDNLPEQYRQAQALGCAQGFEQQLLQRCLIDPEEEIELLQVATRHLNWLTPWQQVHMDGEQAGRVTQILLDVYQAPLQVRLQEDEEGGFIDSLQALRQQPWLASLERNEQLQSWVMILLHNTPGWSTALFEQVCALFGWDEKKGLHPQPAFIWLHLLERGERDDFVRHLHRLLGTKPFSVEGHAVHLLLAPYSLLERRRLARSVDDNVRIVCQQLVDQVTLRYPGVLEEFPHADLETWKRSHQPFSSGARRWLGLSALSIILLFGLSLYVQEEQDLILFLIQYSIQLSLALVVYFCVWRPACDVIRGQDEWLSVRLLPDTLSGPSVNARVLQHGMPLAVVGGGMWWQCGWFGLALHGAVTLTCLAFAPYRYPRPYAALRRMFEGRKALLGILIIAAFYGLMSIGFVVMSKPGGTRERSAASYNSYQTDCAVDNLRRTMPEACRTAVSSQECVQSEWAKRMHTCRSTADMVKKAMDSVPHK</sequence>
<dbReference type="EMBL" id="RBRE01000003">
    <property type="protein sequence ID" value="RMQ51046.1"/>
    <property type="molecule type" value="Genomic_DNA"/>
</dbReference>
<comment type="caution">
    <text evidence="4">The sequence shown here is derived from an EMBL/GenBank/DDBJ whole genome shotgun (WGS) entry which is preliminary data.</text>
</comment>
<proteinExistence type="predicted"/>
<evidence type="ECO:0000259" key="3">
    <source>
        <dbReference type="PROSITE" id="PS50076"/>
    </source>
</evidence>
<keyword evidence="1" id="KW-0143">Chaperone</keyword>
<keyword evidence="2" id="KW-0472">Membrane</keyword>
<feature type="transmembrane region" description="Helical" evidence="2">
    <location>
        <begin position="343"/>
        <end position="361"/>
    </location>
</feature>
<evidence type="ECO:0000256" key="1">
    <source>
        <dbReference type="ARBA" id="ARBA00023186"/>
    </source>
</evidence>
<feature type="domain" description="J" evidence="3">
    <location>
        <begin position="6"/>
        <end position="66"/>
    </location>
</feature>
<dbReference type="AlphaFoldDB" id="A0A3M4MAV3"/>
<accession>A0A3M4MAV3</accession>
<keyword evidence="2" id="KW-0812">Transmembrane</keyword>
<gene>
    <name evidence="4" type="ORF">ALQ04_02223</name>
</gene>
<reference evidence="4 5" key="1">
    <citation type="submission" date="2018-08" db="EMBL/GenBank/DDBJ databases">
        <title>Recombination of ecologically and evolutionarily significant loci maintains genetic cohesion in the Pseudomonas syringae species complex.</title>
        <authorList>
            <person name="Dillon M."/>
            <person name="Thakur S."/>
            <person name="Almeida R.N.D."/>
            <person name="Weir B.S."/>
            <person name="Guttman D.S."/>
        </authorList>
    </citation>
    <scope>NUCLEOTIDE SEQUENCE [LARGE SCALE GENOMIC DNA]</scope>
    <source>
        <strain evidence="4 5">ICMP 3353</strain>
    </source>
</reference>
<dbReference type="InterPro" id="IPR001623">
    <property type="entry name" value="DnaJ_domain"/>
</dbReference>
<feature type="transmembrane region" description="Helical" evidence="2">
    <location>
        <begin position="478"/>
        <end position="499"/>
    </location>
</feature>
<evidence type="ECO:0000256" key="2">
    <source>
        <dbReference type="SAM" id="Phobius"/>
    </source>
</evidence>
<dbReference type="PROSITE" id="PS50076">
    <property type="entry name" value="DNAJ_2"/>
    <property type="match status" value="1"/>
</dbReference>
<evidence type="ECO:0000313" key="5">
    <source>
        <dbReference type="Proteomes" id="UP000277236"/>
    </source>
</evidence>
<dbReference type="SUPFAM" id="SSF46565">
    <property type="entry name" value="Chaperone J-domain"/>
    <property type="match status" value="1"/>
</dbReference>
<evidence type="ECO:0000313" key="4">
    <source>
        <dbReference type="EMBL" id="RMQ51046.1"/>
    </source>
</evidence>
<dbReference type="InterPro" id="IPR036869">
    <property type="entry name" value="J_dom_sf"/>
</dbReference>
<organism evidence="4 5">
    <name type="scientific">Pseudomonas cichorii</name>
    <dbReference type="NCBI Taxonomy" id="36746"/>
    <lineage>
        <taxon>Bacteria</taxon>
        <taxon>Pseudomonadati</taxon>
        <taxon>Pseudomonadota</taxon>
        <taxon>Gammaproteobacteria</taxon>
        <taxon>Pseudomonadales</taxon>
        <taxon>Pseudomonadaceae</taxon>
        <taxon>Pseudomonas</taxon>
    </lineage>
</organism>
<dbReference type="Gene3D" id="1.10.287.110">
    <property type="entry name" value="DnaJ domain"/>
    <property type="match status" value="1"/>
</dbReference>
<dbReference type="Proteomes" id="UP000277236">
    <property type="component" value="Unassembled WGS sequence"/>
</dbReference>
<keyword evidence="2" id="KW-1133">Transmembrane helix</keyword>
<dbReference type="CDD" id="cd06257">
    <property type="entry name" value="DnaJ"/>
    <property type="match status" value="1"/>
</dbReference>
<feature type="transmembrane region" description="Helical" evidence="2">
    <location>
        <begin position="435"/>
        <end position="458"/>
    </location>
</feature>
<protein>
    <recommendedName>
        <fullName evidence="3">J domain-containing protein</fullName>
    </recommendedName>
</protein>
<feature type="transmembrane region" description="Helical" evidence="2">
    <location>
        <begin position="367"/>
        <end position="388"/>
    </location>
</feature>